<proteinExistence type="predicted"/>
<reference evidence="2 3" key="1">
    <citation type="submission" date="2015-11" db="EMBL/GenBank/DDBJ databases">
        <title>Draft genome of Sulfurovum riftiae 1812E, a member of the Epsilonproteobacteria isolated from the tube of the deep-sea hydrothermal vent tubewom Riftia pachyptila.</title>
        <authorList>
            <person name="Vetriani C."/>
            <person name="Giovannelli D."/>
        </authorList>
    </citation>
    <scope>NUCLEOTIDE SEQUENCE [LARGE SCALE GENOMIC DNA]</scope>
    <source>
        <strain evidence="2 3">1812E</strain>
    </source>
</reference>
<accession>A0A151CGV2</accession>
<evidence type="ECO:0008006" key="4">
    <source>
        <dbReference type="Google" id="ProtNLM"/>
    </source>
</evidence>
<dbReference type="Proteomes" id="UP000075359">
    <property type="component" value="Unassembled WGS sequence"/>
</dbReference>
<evidence type="ECO:0000313" key="2">
    <source>
        <dbReference type="EMBL" id="KYJ86775.1"/>
    </source>
</evidence>
<dbReference type="RefSeq" id="WP_067330125.1">
    <property type="nucleotide sequence ID" value="NZ_LNKT01000012.1"/>
</dbReference>
<comment type="caution">
    <text evidence="2">The sequence shown here is derived from an EMBL/GenBank/DDBJ whole genome shotgun (WGS) entry which is preliminary data.</text>
</comment>
<protein>
    <recommendedName>
        <fullName evidence="4">Thioredoxin domain-containing protein</fullName>
    </recommendedName>
</protein>
<dbReference type="EMBL" id="LNKT01000012">
    <property type="protein sequence ID" value="KYJ86775.1"/>
    <property type="molecule type" value="Genomic_DNA"/>
</dbReference>
<gene>
    <name evidence="2" type="ORF">AS592_08080</name>
</gene>
<dbReference type="SUPFAM" id="SSF52833">
    <property type="entry name" value="Thioredoxin-like"/>
    <property type="match status" value="1"/>
</dbReference>
<evidence type="ECO:0000313" key="3">
    <source>
        <dbReference type="Proteomes" id="UP000075359"/>
    </source>
</evidence>
<sequence length="134" mass="15241">MLPQPIKLLFLCLLPLLASANHVHWLGSYDCALQKAHDTHKPLLVLVVSKDSPTSNTIIKNVLMDQKYVDIINEKMVAVIVTYEGSENYPIEMYYTTVFPTLFFIDAQKELFLQKPLYGNGISRENVEKAVKTL</sequence>
<dbReference type="STRING" id="1630136.AS592_08080"/>
<dbReference type="Pfam" id="PF13899">
    <property type="entry name" value="Thioredoxin_7"/>
    <property type="match status" value="1"/>
</dbReference>
<evidence type="ECO:0000256" key="1">
    <source>
        <dbReference type="SAM" id="SignalP"/>
    </source>
</evidence>
<dbReference type="Gene3D" id="3.40.30.10">
    <property type="entry name" value="Glutaredoxin"/>
    <property type="match status" value="1"/>
</dbReference>
<keyword evidence="1" id="KW-0732">Signal</keyword>
<keyword evidence="3" id="KW-1185">Reference proteome</keyword>
<feature type="chain" id="PRO_5007578498" description="Thioredoxin domain-containing protein" evidence="1">
    <location>
        <begin position="21"/>
        <end position="134"/>
    </location>
</feature>
<dbReference type="InterPro" id="IPR036249">
    <property type="entry name" value="Thioredoxin-like_sf"/>
</dbReference>
<organism evidence="2 3">
    <name type="scientific">Sulfurovum riftiae</name>
    <dbReference type="NCBI Taxonomy" id="1630136"/>
    <lineage>
        <taxon>Bacteria</taxon>
        <taxon>Pseudomonadati</taxon>
        <taxon>Campylobacterota</taxon>
        <taxon>Epsilonproteobacteria</taxon>
        <taxon>Campylobacterales</taxon>
        <taxon>Sulfurovaceae</taxon>
        <taxon>Sulfurovum</taxon>
    </lineage>
</organism>
<dbReference type="OrthoDB" id="5334759at2"/>
<dbReference type="AlphaFoldDB" id="A0A151CGV2"/>
<name>A0A151CGV2_9BACT</name>
<feature type="signal peptide" evidence="1">
    <location>
        <begin position="1"/>
        <end position="20"/>
    </location>
</feature>